<dbReference type="Proteomes" id="UP000663882">
    <property type="component" value="Unassembled WGS sequence"/>
</dbReference>
<dbReference type="EMBL" id="CAJNOO010000370">
    <property type="protein sequence ID" value="CAF0922767.1"/>
    <property type="molecule type" value="Genomic_DNA"/>
</dbReference>
<evidence type="ECO:0000313" key="3">
    <source>
        <dbReference type="EMBL" id="CAF1041989.1"/>
    </source>
</evidence>
<dbReference type="OrthoDB" id="10002503at2759"/>
<proteinExistence type="predicted"/>
<name>A0A814DKU9_9BILA</name>
<dbReference type="Proteomes" id="UP000663854">
    <property type="component" value="Unassembled WGS sequence"/>
</dbReference>
<evidence type="ECO:0000313" key="5">
    <source>
        <dbReference type="EMBL" id="CAF1095948.1"/>
    </source>
</evidence>
<organism evidence="2 6">
    <name type="scientific">Rotaria sordida</name>
    <dbReference type="NCBI Taxonomy" id="392033"/>
    <lineage>
        <taxon>Eukaryota</taxon>
        <taxon>Metazoa</taxon>
        <taxon>Spiralia</taxon>
        <taxon>Gnathifera</taxon>
        <taxon>Rotifera</taxon>
        <taxon>Eurotatoria</taxon>
        <taxon>Bdelloidea</taxon>
        <taxon>Philodinida</taxon>
        <taxon>Philodinidae</taxon>
        <taxon>Rotaria</taxon>
    </lineage>
</organism>
<evidence type="ECO:0000313" key="4">
    <source>
        <dbReference type="EMBL" id="CAF1043990.1"/>
    </source>
</evidence>
<dbReference type="Proteomes" id="UP000663889">
    <property type="component" value="Unassembled WGS sequence"/>
</dbReference>
<dbReference type="EMBL" id="CAJNOL010000388">
    <property type="protein sequence ID" value="CAF1041989.1"/>
    <property type="molecule type" value="Genomic_DNA"/>
</dbReference>
<reference evidence="2" key="1">
    <citation type="submission" date="2021-02" db="EMBL/GenBank/DDBJ databases">
        <authorList>
            <person name="Nowell W R."/>
        </authorList>
    </citation>
    <scope>NUCLEOTIDE SEQUENCE</scope>
</reference>
<dbReference type="AlphaFoldDB" id="A0A814DKU9"/>
<evidence type="ECO:0000313" key="7">
    <source>
        <dbReference type="Proteomes" id="UP000663870"/>
    </source>
</evidence>
<comment type="caution">
    <text evidence="2">The sequence shown here is derived from an EMBL/GenBank/DDBJ whole genome shotgun (WGS) entry which is preliminary data.</text>
</comment>
<evidence type="ECO:0000313" key="6">
    <source>
        <dbReference type="Proteomes" id="UP000663854"/>
    </source>
</evidence>
<protein>
    <submittedName>
        <fullName evidence="2">Uncharacterized protein</fullName>
    </submittedName>
</protein>
<dbReference type="EMBL" id="CAJNOL010000392">
    <property type="protein sequence ID" value="CAF1043990.1"/>
    <property type="molecule type" value="Genomic_DNA"/>
</dbReference>
<evidence type="ECO:0000313" key="1">
    <source>
        <dbReference type="EMBL" id="CAF0922767.1"/>
    </source>
</evidence>
<gene>
    <name evidence="3" type="ORF">JXQ802_LOCUS16200</name>
    <name evidence="4" type="ORF">JXQ802_LOCUS16296</name>
    <name evidence="2" type="ORF">PYM288_LOCUS12496</name>
    <name evidence="1" type="ORF">RFH988_LOCUS10091</name>
    <name evidence="5" type="ORF">SEV965_LOCUS15612</name>
</gene>
<dbReference type="Proteomes" id="UP000663870">
    <property type="component" value="Unassembled WGS sequence"/>
</dbReference>
<keyword evidence="7" id="KW-1185">Reference proteome</keyword>
<accession>A0A814DKU9</accession>
<dbReference type="EMBL" id="CAJNOU010000822">
    <property type="protein sequence ID" value="CAF1095948.1"/>
    <property type="molecule type" value="Genomic_DNA"/>
</dbReference>
<evidence type="ECO:0000313" key="2">
    <source>
        <dbReference type="EMBL" id="CAF0958493.1"/>
    </source>
</evidence>
<sequence length="97" mass="11451">MESSANSDNYKHVLNKRINGLWGKRLNNLWGKRSESDSDEKYHYTLRELYDQAYRNQYAHPRYSGYSSDLNPLTIQQLMAQRTELDDDNENTADNMS</sequence>
<dbReference type="EMBL" id="CAJNOH010000232">
    <property type="protein sequence ID" value="CAF0958493.1"/>
    <property type="molecule type" value="Genomic_DNA"/>
</dbReference>